<keyword evidence="2" id="KW-1185">Reference proteome</keyword>
<dbReference type="Proteomes" id="UP001160148">
    <property type="component" value="Unassembled WGS sequence"/>
</dbReference>
<sequence>MAVSSSKRAMFVCGDFGMSDVYMLNNVGPSIDPCGTPAKIGWKEEKLSFILTETLSKALEMSMKTAQV</sequence>
<name>A0AAV0WZK3_9HEMI</name>
<organism evidence="1 2">
    <name type="scientific">Macrosiphum euphorbiae</name>
    <name type="common">potato aphid</name>
    <dbReference type="NCBI Taxonomy" id="13131"/>
    <lineage>
        <taxon>Eukaryota</taxon>
        <taxon>Metazoa</taxon>
        <taxon>Ecdysozoa</taxon>
        <taxon>Arthropoda</taxon>
        <taxon>Hexapoda</taxon>
        <taxon>Insecta</taxon>
        <taxon>Pterygota</taxon>
        <taxon>Neoptera</taxon>
        <taxon>Paraneoptera</taxon>
        <taxon>Hemiptera</taxon>
        <taxon>Sternorrhyncha</taxon>
        <taxon>Aphidomorpha</taxon>
        <taxon>Aphidoidea</taxon>
        <taxon>Aphididae</taxon>
        <taxon>Macrosiphini</taxon>
        <taxon>Macrosiphum</taxon>
    </lineage>
</organism>
<proteinExistence type="predicted"/>
<protein>
    <submittedName>
        <fullName evidence="1">Uncharacterized protein</fullName>
    </submittedName>
</protein>
<comment type="caution">
    <text evidence="1">The sequence shown here is derived from an EMBL/GenBank/DDBJ whole genome shotgun (WGS) entry which is preliminary data.</text>
</comment>
<evidence type="ECO:0000313" key="1">
    <source>
        <dbReference type="EMBL" id="CAI6361534.1"/>
    </source>
</evidence>
<evidence type="ECO:0000313" key="2">
    <source>
        <dbReference type="Proteomes" id="UP001160148"/>
    </source>
</evidence>
<gene>
    <name evidence="1" type="ORF">MEUPH1_LOCUS16704</name>
</gene>
<accession>A0AAV0WZK3</accession>
<reference evidence="1 2" key="1">
    <citation type="submission" date="2023-01" db="EMBL/GenBank/DDBJ databases">
        <authorList>
            <person name="Whitehead M."/>
        </authorList>
    </citation>
    <scope>NUCLEOTIDE SEQUENCE [LARGE SCALE GENOMIC DNA]</scope>
</reference>
<dbReference type="EMBL" id="CARXXK010000003">
    <property type="protein sequence ID" value="CAI6361534.1"/>
    <property type="molecule type" value="Genomic_DNA"/>
</dbReference>
<dbReference type="AlphaFoldDB" id="A0AAV0WZK3"/>